<accession>A0A0E9RV18</accession>
<proteinExistence type="predicted"/>
<dbReference type="EMBL" id="GBXM01076459">
    <property type="protein sequence ID" value="JAH32118.1"/>
    <property type="molecule type" value="Transcribed_RNA"/>
</dbReference>
<protein>
    <submittedName>
        <fullName evidence="1">Uncharacterized protein</fullName>
    </submittedName>
</protein>
<reference evidence="1" key="2">
    <citation type="journal article" date="2015" name="Fish Shellfish Immunol.">
        <title>Early steps in the European eel (Anguilla anguilla)-Vibrio vulnificus interaction in the gills: Role of the RtxA13 toxin.</title>
        <authorList>
            <person name="Callol A."/>
            <person name="Pajuelo D."/>
            <person name="Ebbesson L."/>
            <person name="Teles M."/>
            <person name="MacKenzie S."/>
            <person name="Amaro C."/>
        </authorList>
    </citation>
    <scope>NUCLEOTIDE SEQUENCE</scope>
</reference>
<dbReference type="AlphaFoldDB" id="A0A0E9RV18"/>
<reference evidence="1" key="1">
    <citation type="submission" date="2014-11" db="EMBL/GenBank/DDBJ databases">
        <authorList>
            <person name="Amaro Gonzalez C."/>
        </authorList>
    </citation>
    <scope>NUCLEOTIDE SEQUENCE</scope>
</reference>
<name>A0A0E9RV18_ANGAN</name>
<sequence length="64" mass="7262">MCSLPNGVLRLKVTENGCCAVSSLASRQQNATQWKPRRRRILSLFPHRRLRGSSVPERHVVNHG</sequence>
<organism evidence="1">
    <name type="scientific">Anguilla anguilla</name>
    <name type="common">European freshwater eel</name>
    <name type="synonym">Muraena anguilla</name>
    <dbReference type="NCBI Taxonomy" id="7936"/>
    <lineage>
        <taxon>Eukaryota</taxon>
        <taxon>Metazoa</taxon>
        <taxon>Chordata</taxon>
        <taxon>Craniata</taxon>
        <taxon>Vertebrata</taxon>
        <taxon>Euteleostomi</taxon>
        <taxon>Actinopterygii</taxon>
        <taxon>Neopterygii</taxon>
        <taxon>Teleostei</taxon>
        <taxon>Anguilliformes</taxon>
        <taxon>Anguillidae</taxon>
        <taxon>Anguilla</taxon>
    </lineage>
</organism>
<evidence type="ECO:0000313" key="1">
    <source>
        <dbReference type="EMBL" id="JAH32118.1"/>
    </source>
</evidence>